<sequence>MKLTLRLSILAIFSAFFMTTTAAGQTDAQADAAAVAATAGLPSAAGAPKPGWRNQFGAGYIANPKFVGSDEYNTRVIPYIELRYFDESGTRFFANVPQGIGGYAYRKRERASGRFFNVGASLAPGFNVRDDSIDGLDEIGISTEARLLLETGGRRWAASAVFAQDVGSGHEGAYVDLNLSWRGRVGAGSGFYAVGPVLRFGDSTYKDAFFGVSPEDSIETGLPAYDADAGVERVGVQGLVSLPIKKSRWRFTAILRGSQLIDNAAASPIVVDETQFFFLSAVTRSF</sequence>
<feature type="signal peptide" evidence="6">
    <location>
        <begin position="1"/>
        <end position="22"/>
    </location>
</feature>
<evidence type="ECO:0000256" key="5">
    <source>
        <dbReference type="ARBA" id="ARBA00023237"/>
    </source>
</evidence>
<evidence type="ECO:0000256" key="6">
    <source>
        <dbReference type="SAM" id="SignalP"/>
    </source>
</evidence>
<evidence type="ECO:0000313" key="8">
    <source>
        <dbReference type="Proteomes" id="UP001626537"/>
    </source>
</evidence>
<dbReference type="Proteomes" id="UP001626537">
    <property type="component" value="Chromosome"/>
</dbReference>
<evidence type="ECO:0000256" key="2">
    <source>
        <dbReference type="ARBA" id="ARBA00005722"/>
    </source>
</evidence>
<gene>
    <name evidence="7" type="ORF">R0135_06555</name>
</gene>
<dbReference type="EMBL" id="CP136864">
    <property type="protein sequence ID" value="WOJ94825.1"/>
    <property type="molecule type" value="Genomic_DNA"/>
</dbReference>
<dbReference type="PANTHER" id="PTHR38776">
    <property type="entry name" value="MLTA-INTERACTING PROTEIN-RELATED"/>
    <property type="match status" value="1"/>
</dbReference>
<evidence type="ECO:0000256" key="4">
    <source>
        <dbReference type="ARBA" id="ARBA00023136"/>
    </source>
</evidence>
<keyword evidence="5" id="KW-0998">Cell outer membrane</keyword>
<dbReference type="InterPro" id="IPR010583">
    <property type="entry name" value="MipA"/>
</dbReference>
<protein>
    <submittedName>
        <fullName evidence="7">MipA/OmpV family protein</fullName>
    </submittedName>
</protein>
<evidence type="ECO:0000313" key="7">
    <source>
        <dbReference type="EMBL" id="WOJ94825.1"/>
    </source>
</evidence>
<organism evidence="7 8">
    <name type="scientific">Congregibacter variabilis</name>
    <dbReference type="NCBI Taxonomy" id="3081200"/>
    <lineage>
        <taxon>Bacteria</taxon>
        <taxon>Pseudomonadati</taxon>
        <taxon>Pseudomonadota</taxon>
        <taxon>Gammaproteobacteria</taxon>
        <taxon>Cellvibrionales</taxon>
        <taxon>Halieaceae</taxon>
        <taxon>Congregibacter</taxon>
    </lineage>
</organism>
<comment type="subcellular location">
    <subcellularLocation>
        <location evidence="1">Cell outer membrane</location>
    </subcellularLocation>
</comment>
<proteinExistence type="inferred from homology"/>
<keyword evidence="8" id="KW-1185">Reference proteome</keyword>
<keyword evidence="3 6" id="KW-0732">Signal</keyword>
<accession>A0ABZ0I6P5</accession>
<dbReference type="RefSeq" id="WP_407349459.1">
    <property type="nucleotide sequence ID" value="NZ_CP136864.1"/>
</dbReference>
<reference evidence="7 8" key="1">
    <citation type="submission" date="2023-10" db="EMBL/GenBank/DDBJ databases">
        <title>Two novel species belonging to the OM43/NOR5 clade.</title>
        <authorList>
            <person name="Park M."/>
        </authorList>
    </citation>
    <scope>NUCLEOTIDE SEQUENCE [LARGE SCALE GENOMIC DNA]</scope>
    <source>
        <strain evidence="7 8">IMCC43200</strain>
    </source>
</reference>
<evidence type="ECO:0000256" key="1">
    <source>
        <dbReference type="ARBA" id="ARBA00004442"/>
    </source>
</evidence>
<name>A0ABZ0I6P5_9GAMM</name>
<dbReference type="Pfam" id="PF06629">
    <property type="entry name" value="MipA"/>
    <property type="match status" value="1"/>
</dbReference>
<evidence type="ECO:0000256" key="3">
    <source>
        <dbReference type="ARBA" id="ARBA00022729"/>
    </source>
</evidence>
<dbReference type="PANTHER" id="PTHR38776:SF1">
    <property type="entry name" value="MLTA-INTERACTING PROTEIN-RELATED"/>
    <property type="match status" value="1"/>
</dbReference>
<comment type="similarity">
    <text evidence="2">Belongs to the MipA/OmpV family.</text>
</comment>
<keyword evidence="4" id="KW-0472">Membrane</keyword>
<feature type="chain" id="PRO_5047038617" evidence="6">
    <location>
        <begin position="23"/>
        <end position="286"/>
    </location>
</feature>